<evidence type="ECO:0000313" key="2">
    <source>
        <dbReference type="EnsemblMetazoa" id="tetur13g03320.1"/>
    </source>
</evidence>
<feature type="region of interest" description="Disordered" evidence="1">
    <location>
        <begin position="1"/>
        <end position="51"/>
    </location>
</feature>
<accession>T1KKD2</accession>
<dbReference type="EnsemblMetazoa" id="tetur13g03320.1">
    <property type="protein sequence ID" value="tetur13g03320.1"/>
    <property type="gene ID" value="tetur13g03320"/>
</dbReference>
<dbReference type="HOGENOM" id="CLU_1246781_0_0_1"/>
<sequence length="222" mass="25235">MIIDGDDETRDAISNGPCETGQALPRKRRKVRNSPPQSLQSQQRPTIGDIIERLAQEQQARERVNVEHESLNGENKVRLKLPKPNVPIKEEPLEPNEASDVQAKSGLDNYAEEDICPLCVRNIPLGDSGTSPIDWIKCDFCLRWFHEICVDFPPNFNWERDESGFKPSFILEVNEAKFFTVVPIQEINQSGQPWTRYHIEGDINAACGEILINLLCQNKTLN</sequence>
<dbReference type="EMBL" id="CAEY01000175">
    <property type="status" value="NOT_ANNOTATED_CDS"/>
    <property type="molecule type" value="Genomic_DNA"/>
</dbReference>
<proteinExistence type="predicted"/>
<keyword evidence="3" id="KW-1185">Reference proteome</keyword>
<dbReference type="Gene3D" id="3.30.40.10">
    <property type="entry name" value="Zinc/RING finger domain, C3HC4 (zinc finger)"/>
    <property type="match status" value="1"/>
</dbReference>
<evidence type="ECO:0000256" key="1">
    <source>
        <dbReference type="SAM" id="MobiDB-lite"/>
    </source>
</evidence>
<dbReference type="AlphaFoldDB" id="T1KKD2"/>
<reference evidence="2" key="2">
    <citation type="submission" date="2015-06" db="UniProtKB">
        <authorList>
            <consortium name="EnsemblMetazoa"/>
        </authorList>
    </citation>
    <scope>IDENTIFICATION</scope>
</reference>
<evidence type="ECO:0008006" key="4">
    <source>
        <dbReference type="Google" id="ProtNLM"/>
    </source>
</evidence>
<evidence type="ECO:0000313" key="3">
    <source>
        <dbReference type="Proteomes" id="UP000015104"/>
    </source>
</evidence>
<dbReference type="InterPro" id="IPR013083">
    <property type="entry name" value="Znf_RING/FYVE/PHD"/>
</dbReference>
<dbReference type="SUPFAM" id="SSF57903">
    <property type="entry name" value="FYVE/PHD zinc finger"/>
    <property type="match status" value="1"/>
</dbReference>
<reference evidence="3" key="1">
    <citation type="submission" date="2011-08" db="EMBL/GenBank/DDBJ databases">
        <authorList>
            <person name="Rombauts S."/>
        </authorList>
    </citation>
    <scope>NUCLEOTIDE SEQUENCE</scope>
    <source>
        <strain evidence="3">London</strain>
    </source>
</reference>
<protein>
    <recommendedName>
        <fullName evidence="4">Zinc finger PHD-type domain-containing protein</fullName>
    </recommendedName>
</protein>
<organism evidence="2 3">
    <name type="scientific">Tetranychus urticae</name>
    <name type="common">Two-spotted spider mite</name>
    <dbReference type="NCBI Taxonomy" id="32264"/>
    <lineage>
        <taxon>Eukaryota</taxon>
        <taxon>Metazoa</taxon>
        <taxon>Ecdysozoa</taxon>
        <taxon>Arthropoda</taxon>
        <taxon>Chelicerata</taxon>
        <taxon>Arachnida</taxon>
        <taxon>Acari</taxon>
        <taxon>Acariformes</taxon>
        <taxon>Trombidiformes</taxon>
        <taxon>Prostigmata</taxon>
        <taxon>Eleutherengona</taxon>
        <taxon>Raphignathae</taxon>
        <taxon>Tetranychoidea</taxon>
        <taxon>Tetranychidae</taxon>
        <taxon>Tetranychus</taxon>
    </lineage>
</organism>
<feature type="compositionally biased region" description="Low complexity" evidence="1">
    <location>
        <begin position="34"/>
        <end position="45"/>
    </location>
</feature>
<name>T1KKD2_TETUR</name>
<dbReference type="Proteomes" id="UP000015104">
    <property type="component" value="Unassembled WGS sequence"/>
</dbReference>
<dbReference type="InterPro" id="IPR011011">
    <property type="entry name" value="Znf_FYVE_PHD"/>
</dbReference>